<feature type="non-terminal residue" evidence="1">
    <location>
        <position position="1"/>
    </location>
</feature>
<organism evidence="1 2">
    <name type="scientific">Mucuna pruriens</name>
    <name type="common">Velvet bean</name>
    <name type="synonym">Dolichos pruriens</name>
    <dbReference type="NCBI Taxonomy" id="157652"/>
    <lineage>
        <taxon>Eukaryota</taxon>
        <taxon>Viridiplantae</taxon>
        <taxon>Streptophyta</taxon>
        <taxon>Embryophyta</taxon>
        <taxon>Tracheophyta</taxon>
        <taxon>Spermatophyta</taxon>
        <taxon>Magnoliopsida</taxon>
        <taxon>eudicotyledons</taxon>
        <taxon>Gunneridae</taxon>
        <taxon>Pentapetalae</taxon>
        <taxon>rosids</taxon>
        <taxon>fabids</taxon>
        <taxon>Fabales</taxon>
        <taxon>Fabaceae</taxon>
        <taxon>Papilionoideae</taxon>
        <taxon>50 kb inversion clade</taxon>
        <taxon>NPAAA clade</taxon>
        <taxon>indigoferoid/millettioid clade</taxon>
        <taxon>Phaseoleae</taxon>
        <taxon>Mucuna</taxon>
    </lineage>
</organism>
<name>A0A371IGP9_MUCPR</name>
<dbReference type="AlphaFoldDB" id="A0A371IGP9"/>
<dbReference type="EMBL" id="QJKJ01000120">
    <property type="protein sequence ID" value="RDY14180.1"/>
    <property type="molecule type" value="Genomic_DNA"/>
</dbReference>
<accession>A0A371IGP9</accession>
<dbReference type="Proteomes" id="UP000257109">
    <property type="component" value="Unassembled WGS sequence"/>
</dbReference>
<keyword evidence="2" id="KW-1185">Reference proteome</keyword>
<comment type="caution">
    <text evidence="1">The sequence shown here is derived from an EMBL/GenBank/DDBJ whole genome shotgun (WGS) entry which is preliminary data.</text>
</comment>
<gene>
    <name evidence="1" type="ORF">CR513_00799</name>
</gene>
<evidence type="ECO:0000313" key="1">
    <source>
        <dbReference type="EMBL" id="RDY14180.1"/>
    </source>
</evidence>
<proteinExistence type="predicted"/>
<evidence type="ECO:0000313" key="2">
    <source>
        <dbReference type="Proteomes" id="UP000257109"/>
    </source>
</evidence>
<protein>
    <submittedName>
        <fullName evidence="1">Uncharacterized protein</fullName>
    </submittedName>
</protein>
<sequence length="86" mass="9752">MLMMTRSSKVKKSIQVEKTGHTIKTCFRKHGFPLGSKPKGNGLTTNNVTSDGDDLYEKIERCYGIEKEQLVSSLTNEEYRTLLNLL</sequence>
<reference evidence="1" key="1">
    <citation type="submission" date="2018-05" db="EMBL/GenBank/DDBJ databases">
        <title>Draft genome of Mucuna pruriens seed.</title>
        <authorList>
            <person name="Nnadi N.E."/>
            <person name="Vos R."/>
            <person name="Hasami M.H."/>
            <person name="Devisetty U.K."/>
            <person name="Aguiy J.C."/>
        </authorList>
    </citation>
    <scope>NUCLEOTIDE SEQUENCE [LARGE SCALE GENOMIC DNA]</scope>
    <source>
        <strain evidence="1">JCA_2017</strain>
    </source>
</reference>